<dbReference type="PANTHER" id="PTHR21483">
    <property type="entry name" value="RNA POLYMERASE II-ASSOCIATED PROTEIN 1"/>
    <property type="match status" value="1"/>
</dbReference>
<evidence type="ECO:0000313" key="3">
    <source>
        <dbReference type="Proteomes" id="UP000053647"/>
    </source>
</evidence>
<proteinExistence type="predicted"/>
<reference evidence="2 3" key="1">
    <citation type="submission" date="2014-06" db="EMBL/GenBank/DDBJ databases">
        <authorList>
            <consortium name="DOE Joint Genome Institute"/>
            <person name="Kuo A."/>
            <person name="Kohler A."/>
            <person name="Nagy L.G."/>
            <person name="Floudas D."/>
            <person name="Copeland A."/>
            <person name="Barry K.W."/>
            <person name="Cichocki N."/>
            <person name="Veneault-Fourrey C."/>
            <person name="LaButti K."/>
            <person name="Lindquist E.A."/>
            <person name="Lipzen A."/>
            <person name="Lundell T."/>
            <person name="Morin E."/>
            <person name="Murat C."/>
            <person name="Sun H."/>
            <person name="Tunlid A."/>
            <person name="Henrissat B."/>
            <person name="Grigoriev I.V."/>
            <person name="Hibbett D.S."/>
            <person name="Martin F."/>
            <person name="Nordberg H.P."/>
            <person name="Cantor M.N."/>
            <person name="Hua S.X."/>
        </authorList>
    </citation>
    <scope>NUCLEOTIDE SEQUENCE [LARGE SCALE GENOMIC DNA]</scope>
    <source>
        <strain evidence="2 3">ATCC 200175</strain>
    </source>
</reference>
<dbReference type="InterPro" id="IPR039913">
    <property type="entry name" value="RPAP1/Rba50"/>
</dbReference>
<evidence type="ECO:0000313" key="2">
    <source>
        <dbReference type="EMBL" id="KIJ05010.1"/>
    </source>
</evidence>
<accession>A0A0C9SSY5</accession>
<name>A0A0C9SSY5_PAXIN</name>
<sequence>MTMGDEVESSLRVVANPAGVLSSALRLWLACLPPPSDGTSLSSPPFPLPFNDLSALCAMLVKHSIWSLPSASGAHLQVLLRPLTSFLVHFHRVSRHIPGTTPQLWVAQDLVFLPRLLPGDEAHVTPMLDALSLATPQFAGIQSHQLPEGITMDILKPFFEHTIRPDPDVYVAPLHPSPESIAKGTTLRLPGPIATRGAGGEDTQKLKTGLTLSRDWLTAPLTHLLRSGTSPVFRALPASWAASEVDVVRATLLLLYAARRVLVDHDLSEFVLGPAEVVFACMRVCMLEHGVGSGTEAEEVFRDGTVERLMGWLLEPHTPCSTSRSSASISTSASPSPSVPHVKTIAEISPLPPLTPQTHLEVASLPYLQPTSTPFYQFYTDLVALYSAISFAHPIFGTLLLPPLAMRYAGDYRRLFWCESGDGGEGGGDIVRSVRVGVDGVVCAGLGEYLYPPERDGRLLGAYIQSLNTTQGFLRLIAVHHVACGIWPDLGVPTHIGAEGDGDGKKLLRALLVRGDADAVRAVLLYRQSPRGAFVWPPGCYEGGGDGGGGETPSGWRAKRLEYVRSALGDEPAERVKGVFTQN</sequence>
<keyword evidence="3" id="KW-1185">Reference proteome</keyword>
<organism evidence="2 3">
    <name type="scientific">Paxillus involutus ATCC 200175</name>
    <dbReference type="NCBI Taxonomy" id="664439"/>
    <lineage>
        <taxon>Eukaryota</taxon>
        <taxon>Fungi</taxon>
        <taxon>Dikarya</taxon>
        <taxon>Basidiomycota</taxon>
        <taxon>Agaricomycotina</taxon>
        <taxon>Agaricomycetes</taxon>
        <taxon>Agaricomycetidae</taxon>
        <taxon>Boletales</taxon>
        <taxon>Paxilineae</taxon>
        <taxon>Paxillaceae</taxon>
        <taxon>Paxillus</taxon>
    </lineage>
</organism>
<evidence type="ECO:0000259" key="1">
    <source>
        <dbReference type="Pfam" id="PF25766"/>
    </source>
</evidence>
<dbReference type="GO" id="GO:0006366">
    <property type="term" value="P:transcription by RNA polymerase II"/>
    <property type="evidence" value="ECO:0007669"/>
    <property type="project" value="InterPro"/>
</dbReference>
<dbReference type="Pfam" id="PF25766">
    <property type="entry name" value="TPR_RPAP1"/>
    <property type="match status" value="1"/>
</dbReference>
<dbReference type="HOGENOM" id="CLU_467761_0_0_1"/>
<feature type="domain" description="RPAP1/MINIYO-like TPR repeats" evidence="1">
    <location>
        <begin position="371"/>
        <end position="482"/>
    </location>
</feature>
<dbReference type="EMBL" id="KN821326">
    <property type="protein sequence ID" value="KIJ05010.1"/>
    <property type="molecule type" value="Genomic_DNA"/>
</dbReference>
<dbReference type="AlphaFoldDB" id="A0A0C9SSY5"/>
<protein>
    <recommendedName>
        <fullName evidence="1">RPAP1/MINIYO-like TPR repeats domain-containing protein</fullName>
    </recommendedName>
</protein>
<dbReference type="OrthoDB" id="348201at2759"/>
<gene>
    <name evidence="2" type="ORF">PAXINDRAFT_141587</name>
</gene>
<dbReference type="InterPro" id="IPR057989">
    <property type="entry name" value="TPR_RPAP1/MINIYO-like"/>
</dbReference>
<dbReference type="PANTHER" id="PTHR21483:SF18">
    <property type="entry name" value="RNA POLYMERASE II-ASSOCIATED PROTEIN 1"/>
    <property type="match status" value="1"/>
</dbReference>
<reference evidence="3" key="2">
    <citation type="submission" date="2015-01" db="EMBL/GenBank/DDBJ databases">
        <title>Evolutionary Origins and Diversification of the Mycorrhizal Mutualists.</title>
        <authorList>
            <consortium name="DOE Joint Genome Institute"/>
            <consortium name="Mycorrhizal Genomics Consortium"/>
            <person name="Kohler A."/>
            <person name="Kuo A."/>
            <person name="Nagy L.G."/>
            <person name="Floudas D."/>
            <person name="Copeland A."/>
            <person name="Barry K.W."/>
            <person name="Cichocki N."/>
            <person name="Veneault-Fourrey C."/>
            <person name="LaButti K."/>
            <person name="Lindquist E.A."/>
            <person name="Lipzen A."/>
            <person name="Lundell T."/>
            <person name="Morin E."/>
            <person name="Murat C."/>
            <person name="Riley R."/>
            <person name="Ohm R."/>
            <person name="Sun H."/>
            <person name="Tunlid A."/>
            <person name="Henrissat B."/>
            <person name="Grigoriev I.V."/>
            <person name="Hibbett D.S."/>
            <person name="Martin F."/>
        </authorList>
    </citation>
    <scope>NUCLEOTIDE SEQUENCE [LARGE SCALE GENOMIC DNA]</scope>
    <source>
        <strain evidence="3">ATCC 200175</strain>
    </source>
</reference>
<dbReference type="Proteomes" id="UP000053647">
    <property type="component" value="Unassembled WGS sequence"/>
</dbReference>